<evidence type="ECO:0000313" key="2">
    <source>
        <dbReference type="EMBL" id="GIX96988.1"/>
    </source>
</evidence>
<evidence type="ECO:0000256" key="1">
    <source>
        <dbReference type="SAM" id="MobiDB-lite"/>
    </source>
</evidence>
<accession>A0AAV4PIX7</accession>
<gene>
    <name evidence="2" type="ORF">CEXT_239161</name>
</gene>
<organism evidence="2 3">
    <name type="scientific">Caerostris extrusa</name>
    <name type="common">Bark spider</name>
    <name type="synonym">Caerostris bankana</name>
    <dbReference type="NCBI Taxonomy" id="172846"/>
    <lineage>
        <taxon>Eukaryota</taxon>
        <taxon>Metazoa</taxon>
        <taxon>Ecdysozoa</taxon>
        <taxon>Arthropoda</taxon>
        <taxon>Chelicerata</taxon>
        <taxon>Arachnida</taxon>
        <taxon>Araneae</taxon>
        <taxon>Araneomorphae</taxon>
        <taxon>Entelegynae</taxon>
        <taxon>Araneoidea</taxon>
        <taxon>Araneidae</taxon>
        <taxon>Caerostris</taxon>
    </lineage>
</organism>
<reference evidence="2 3" key="1">
    <citation type="submission" date="2021-06" db="EMBL/GenBank/DDBJ databases">
        <title>Caerostris extrusa draft genome.</title>
        <authorList>
            <person name="Kono N."/>
            <person name="Arakawa K."/>
        </authorList>
    </citation>
    <scope>NUCLEOTIDE SEQUENCE [LARGE SCALE GENOMIC DNA]</scope>
</reference>
<keyword evidence="3" id="KW-1185">Reference proteome</keyword>
<feature type="compositionally biased region" description="Polar residues" evidence="1">
    <location>
        <begin position="19"/>
        <end position="28"/>
    </location>
</feature>
<name>A0AAV4PIX7_CAEEX</name>
<proteinExistence type="predicted"/>
<protein>
    <submittedName>
        <fullName evidence="2">Uncharacterized protein</fullName>
    </submittedName>
</protein>
<dbReference type="Proteomes" id="UP001054945">
    <property type="component" value="Unassembled WGS sequence"/>
</dbReference>
<dbReference type="EMBL" id="BPLR01004724">
    <property type="protein sequence ID" value="GIX96988.1"/>
    <property type="molecule type" value="Genomic_DNA"/>
</dbReference>
<comment type="caution">
    <text evidence="2">The sequence shown here is derived from an EMBL/GenBank/DDBJ whole genome shotgun (WGS) entry which is preliminary data.</text>
</comment>
<dbReference type="AlphaFoldDB" id="A0AAV4PIX7"/>
<sequence>MGRNNTRFCWTRMIKDRGSQTPLSQDRTNPLGHLSPASRASNGSLPANILNPIDQIALCQNLNCPLLKFDSLEFKCLSVK</sequence>
<evidence type="ECO:0000313" key="3">
    <source>
        <dbReference type="Proteomes" id="UP001054945"/>
    </source>
</evidence>
<feature type="region of interest" description="Disordered" evidence="1">
    <location>
        <begin position="16"/>
        <end position="39"/>
    </location>
</feature>